<dbReference type="Proteomes" id="UP000178492">
    <property type="component" value="Unassembled WGS sequence"/>
</dbReference>
<keyword evidence="2" id="KW-1133">Transmembrane helix</keyword>
<protein>
    <recommendedName>
        <fullName evidence="3">Thioredoxin domain-containing protein</fullName>
    </recommendedName>
</protein>
<dbReference type="CDD" id="cd02947">
    <property type="entry name" value="TRX_family"/>
    <property type="match status" value="1"/>
</dbReference>
<comment type="caution">
    <text evidence="4">The sequence shown here is derived from an EMBL/GenBank/DDBJ whole genome shotgun (WGS) entry which is preliminary data.</text>
</comment>
<dbReference type="Pfam" id="PF00085">
    <property type="entry name" value="Thioredoxin"/>
    <property type="match status" value="1"/>
</dbReference>
<dbReference type="InterPro" id="IPR013766">
    <property type="entry name" value="Thioredoxin_domain"/>
</dbReference>
<gene>
    <name evidence="4" type="ORF">A3D81_01785</name>
</gene>
<reference evidence="4 5" key="1">
    <citation type="journal article" date="2016" name="Nat. Commun.">
        <title>Thousands of microbial genomes shed light on interconnected biogeochemical processes in an aquifer system.</title>
        <authorList>
            <person name="Anantharaman K."/>
            <person name="Brown C.T."/>
            <person name="Hug L.A."/>
            <person name="Sharon I."/>
            <person name="Castelle C.J."/>
            <person name="Probst A.J."/>
            <person name="Thomas B.C."/>
            <person name="Singh A."/>
            <person name="Wilkins M.J."/>
            <person name="Karaoz U."/>
            <person name="Brodie E.L."/>
            <person name="Williams K.H."/>
            <person name="Hubbard S.S."/>
            <person name="Banfield J.F."/>
        </authorList>
    </citation>
    <scope>NUCLEOTIDE SEQUENCE [LARGE SCALE GENOMIC DNA]</scope>
</reference>
<keyword evidence="2" id="KW-0472">Membrane</keyword>
<evidence type="ECO:0000259" key="3">
    <source>
        <dbReference type="PROSITE" id="PS51352"/>
    </source>
</evidence>
<dbReference type="Gene3D" id="3.40.30.10">
    <property type="entry name" value="Glutaredoxin"/>
    <property type="match status" value="1"/>
</dbReference>
<organism evidence="4 5">
    <name type="scientific">Candidatus Curtissbacteria bacterium RIFCSPHIGHO2_02_FULL_40_17</name>
    <dbReference type="NCBI Taxonomy" id="1797715"/>
    <lineage>
        <taxon>Bacteria</taxon>
        <taxon>Candidatus Curtissiibacteriota</taxon>
    </lineage>
</organism>
<keyword evidence="2" id="KW-0812">Transmembrane</keyword>
<feature type="compositionally biased region" description="Polar residues" evidence="1">
    <location>
        <begin position="29"/>
        <end position="38"/>
    </location>
</feature>
<dbReference type="EMBL" id="MFBE01000030">
    <property type="protein sequence ID" value="OGD90849.1"/>
    <property type="molecule type" value="Genomic_DNA"/>
</dbReference>
<dbReference type="SUPFAM" id="SSF52833">
    <property type="entry name" value="Thioredoxin-like"/>
    <property type="match status" value="1"/>
</dbReference>
<feature type="region of interest" description="Disordered" evidence="1">
    <location>
        <begin position="29"/>
        <end position="48"/>
    </location>
</feature>
<dbReference type="InterPro" id="IPR036249">
    <property type="entry name" value="Thioredoxin-like_sf"/>
</dbReference>
<evidence type="ECO:0000313" key="5">
    <source>
        <dbReference type="Proteomes" id="UP000178492"/>
    </source>
</evidence>
<dbReference type="STRING" id="1797715.A3D81_01785"/>
<evidence type="ECO:0000256" key="1">
    <source>
        <dbReference type="SAM" id="MobiDB-lite"/>
    </source>
</evidence>
<sequence>MKKLLLVIIPIVIIVVGILILGSRNKENPQNPKTQNIENSKEQTSRQIPGYQGNVLTNEGSPYLEFTKTDYEKALAEGKIIVLNFYANWCPVCRVEQPEVIKGFDSLNSSDVVGFRVSFNDSDTDDDEKQLAKQFKIPYQHTKLILKNGQEVKRSGDQWDKETFLKEVNSIL</sequence>
<evidence type="ECO:0000256" key="2">
    <source>
        <dbReference type="SAM" id="Phobius"/>
    </source>
</evidence>
<feature type="transmembrane region" description="Helical" evidence="2">
    <location>
        <begin position="6"/>
        <end position="23"/>
    </location>
</feature>
<dbReference type="PROSITE" id="PS51352">
    <property type="entry name" value="THIOREDOXIN_2"/>
    <property type="match status" value="1"/>
</dbReference>
<name>A0A1F5GG99_9BACT</name>
<proteinExistence type="predicted"/>
<feature type="domain" description="Thioredoxin" evidence="3">
    <location>
        <begin position="42"/>
        <end position="172"/>
    </location>
</feature>
<dbReference type="AlphaFoldDB" id="A0A1F5GG99"/>
<accession>A0A1F5GG99</accession>
<evidence type="ECO:0000313" key="4">
    <source>
        <dbReference type="EMBL" id="OGD90849.1"/>
    </source>
</evidence>